<evidence type="ECO:0000256" key="14">
    <source>
        <dbReference type="ARBA" id="ARBA00038378"/>
    </source>
</evidence>
<dbReference type="AlphaFoldDB" id="A0A1B0G4X6"/>
<comment type="similarity">
    <text evidence="14">Belongs to the DRC3 family.</text>
</comment>
<evidence type="ECO:0000256" key="1">
    <source>
        <dbReference type="ARBA" id="ARBA00003843"/>
    </source>
</evidence>
<keyword evidence="6" id="KW-0282">Flagellum</keyword>
<accession>A0A1B0G4X6</accession>
<organism evidence="16 17">
    <name type="scientific">Glossina morsitans morsitans</name>
    <name type="common">Savannah tsetse fly</name>
    <dbReference type="NCBI Taxonomy" id="37546"/>
    <lineage>
        <taxon>Eukaryota</taxon>
        <taxon>Metazoa</taxon>
        <taxon>Ecdysozoa</taxon>
        <taxon>Arthropoda</taxon>
        <taxon>Hexapoda</taxon>
        <taxon>Insecta</taxon>
        <taxon>Pterygota</taxon>
        <taxon>Neoptera</taxon>
        <taxon>Endopterygota</taxon>
        <taxon>Diptera</taxon>
        <taxon>Brachycera</taxon>
        <taxon>Muscomorpha</taxon>
        <taxon>Hippoboscoidea</taxon>
        <taxon>Glossinidae</taxon>
        <taxon>Glossina</taxon>
    </lineage>
</organism>
<sequence length="583" mass="68963">MTVKEHCMYIIHPLYFLFLTPQQPNSLITLQYTLPSSIRRRRPAKTSEYFQKDKHTLIKRFAMITDKADEHNAQNIKSLDEVIYPEIEPGIISKQMIEKAYLEDFYKGEAARLHQIEPIIYDRITSIRMDFKNILRIDHLWILPNLTKLVLSCNKIELIENIEMLTNLKELDLSFNYIEKIQNLEKLVHLEVLSLFNNLITKIENLESQEKLIILSIGNNRIYSIAGIERFRFLPHLKVLNLEGNPVTERLDFNVSEYVAAVLPNVQYYEYISIKEEDRVKAKETFARELREIETNEEMEILERAQRAKKERDAERLSSSFVEHLNENQLFETLWKGDEDAHILMMVGVAAEDLADEYGKDMFAITQEIYKLGLEKFEERQMEIDEFMTNLEEGHLEVQQMGQQILEDFIQYKERTFEQAGTIHKWIETRALRGEEEETEESQILNDKLDKITFDFDNMVNNVWQQLMSQELHLHETTEVLKIETTINFQRRMQEMIGKFIEQAQTFFGQLRDLAIHFSENLYEIVSRYIGTKLALQDFEDVPPPLRICMEDREAIGNLIAGMKDIQTQRIDEREDRLMNPMN</sequence>
<evidence type="ECO:0000256" key="11">
    <source>
        <dbReference type="ARBA" id="ARBA00024433"/>
    </source>
</evidence>
<evidence type="ECO:0000313" key="17">
    <source>
        <dbReference type="Proteomes" id="UP000092444"/>
    </source>
</evidence>
<reference evidence="16" key="1">
    <citation type="submission" date="2020-05" db="UniProtKB">
        <authorList>
            <consortium name="EnsemblMetazoa"/>
        </authorList>
    </citation>
    <scope>IDENTIFICATION</scope>
    <source>
        <strain evidence="16">Yale</strain>
    </source>
</reference>
<keyword evidence="8" id="KW-0969">Cilium</keyword>
<dbReference type="PhylomeDB" id="A0A1B0G4X6"/>
<dbReference type="PANTHER" id="PTHR45973:SF12">
    <property type="entry name" value="DYNEIN REGULATORY COMPLEX SUBUNIT 3"/>
    <property type="match status" value="1"/>
</dbReference>
<keyword evidence="5" id="KW-0677">Repeat</keyword>
<comment type="function">
    <text evidence="1">Cilium-specific protein required for cilia structures.</text>
</comment>
<name>A0A1B0G4X6_GLOMM</name>
<evidence type="ECO:0000256" key="7">
    <source>
        <dbReference type="ARBA" id="ARBA00023054"/>
    </source>
</evidence>
<evidence type="ECO:0000313" key="16">
    <source>
        <dbReference type="EnsemblMetazoa" id="GMOY008372-PA"/>
    </source>
</evidence>
<dbReference type="GO" id="GO:0005929">
    <property type="term" value="C:cilium"/>
    <property type="evidence" value="ECO:0007669"/>
    <property type="project" value="TreeGrafter"/>
</dbReference>
<dbReference type="STRING" id="37546.A0A1B0G4X6"/>
<evidence type="ECO:0000256" key="13">
    <source>
        <dbReference type="ARBA" id="ARBA00031862"/>
    </source>
</evidence>
<dbReference type="InterPro" id="IPR032675">
    <property type="entry name" value="LRR_dom_sf"/>
</dbReference>
<evidence type="ECO:0000256" key="12">
    <source>
        <dbReference type="ARBA" id="ARBA00030843"/>
    </source>
</evidence>
<dbReference type="PANTHER" id="PTHR45973">
    <property type="entry name" value="PROTEIN PHOSPHATASE 1 REGULATORY SUBUNIT SDS22-RELATED"/>
    <property type="match status" value="1"/>
</dbReference>
<evidence type="ECO:0000256" key="3">
    <source>
        <dbReference type="ARBA" id="ARBA00022490"/>
    </source>
</evidence>
<dbReference type="Gene3D" id="3.80.10.10">
    <property type="entry name" value="Ribonuclease Inhibitor"/>
    <property type="match status" value="1"/>
</dbReference>
<dbReference type="SUPFAM" id="SSF52075">
    <property type="entry name" value="Outer arm dynein light chain 1"/>
    <property type="match status" value="1"/>
</dbReference>
<dbReference type="Pfam" id="PF14580">
    <property type="entry name" value="LRR_9"/>
    <property type="match status" value="1"/>
</dbReference>
<evidence type="ECO:0000256" key="15">
    <source>
        <dbReference type="ARBA" id="ARBA00040950"/>
    </source>
</evidence>
<evidence type="ECO:0000256" key="5">
    <source>
        <dbReference type="ARBA" id="ARBA00022737"/>
    </source>
</evidence>
<evidence type="ECO:0000256" key="6">
    <source>
        <dbReference type="ARBA" id="ARBA00022846"/>
    </source>
</evidence>
<evidence type="ECO:0000256" key="9">
    <source>
        <dbReference type="ARBA" id="ARBA00023212"/>
    </source>
</evidence>
<proteinExistence type="inferred from homology"/>
<comment type="subcellular location">
    <subcellularLocation>
        <location evidence="2">Cytoplasm</location>
        <location evidence="2">Cytoskeleton</location>
        <location evidence="2">Flagellum axoneme</location>
    </subcellularLocation>
</comment>
<keyword evidence="4" id="KW-0433">Leucine-rich repeat</keyword>
<evidence type="ECO:0000256" key="4">
    <source>
        <dbReference type="ARBA" id="ARBA00022614"/>
    </source>
</evidence>
<keyword evidence="9" id="KW-0206">Cytoskeleton</keyword>
<dbReference type="PROSITE" id="PS51450">
    <property type="entry name" value="LRR"/>
    <property type="match status" value="3"/>
</dbReference>
<dbReference type="EnsemblMetazoa" id="GMOY008372-RA">
    <property type="protein sequence ID" value="GMOY008372-PA"/>
    <property type="gene ID" value="GMOY008372"/>
</dbReference>
<keyword evidence="10" id="KW-0966">Cell projection</keyword>
<dbReference type="Proteomes" id="UP000092444">
    <property type="component" value="Unassembled WGS sequence"/>
</dbReference>
<evidence type="ECO:0000256" key="8">
    <source>
        <dbReference type="ARBA" id="ARBA00023069"/>
    </source>
</evidence>
<evidence type="ECO:0000256" key="10">
    <source>
        <dbReference type="ARBA" id="ARBA00023273"/>
    </source>
</evidence>
<keyword evidence="3" id="KW-0963">Cytoplasm</keyword>
<protein>
    <recommendedName>
        <fullName evidence="11">Dynein axonemal assembly factor 1 homolog</fullName>
    </recommendedName>
    <alternativeName>
        <fullName evidence="13">Defective transmitter-recycling protein</fullName>
    </alternativeName>
    <alternativeName>
        <fullName evidence="15">Dynein regulatory complex subunit 3</fullName>
    </alternativeName>
    <alternativeName>
        <fullName evidence="12">Leucine-rich repeat-containing protein 50 homolog</fullName>
    </alternativeName>
</protein>
<dbReference type="VEuPathDB" id="VectorBase:GMOY008372"/>
<keyword evidence="17" id="KW-1185">Reference proteome</keyword>
<dbReference type="InterPro" id="IPR001611">
    <property type="entry name" value="Leu-rich_rpt"/>
</dbReference>
<evidence type="ECO:0000256" key="2">
    <source>
        <dbReference type="ARBA" id="ARBA00004611"/>
    </source>
</evidence>
<dbReference type="InterPro" id="IPR050576">
    <property type="entry name" value="Cilia_flagella_integrity"/>
</dbReference>
<keyword evidence="7" id="KW-0175">Coiled coil</keyword>
<dbReference type="SMART" id="SM00365">
    <property type="entry name" value="LRR_SD22"/>
    <property type="match status" value="4"/>
</dbReference>
<dbReference type="EMBL" id="CCAG010013819">
    <property type="status" value="NOT_ANNOTATED_CDS"/>
    <property type="molecule type" value="Genomic_DNA"/>
</dbReference>